<dbReference type="Proteomes" id="UP001470230">
    <property type="component" value="Unassembled WGS sequence"/>
</dbReference>
<dbReference type="Gene3D" id="3.40.720.10">
    <property type="entry name" value="Alkaline Phosphatase, subunit A"/>
    <property type="match status" value="1"/>
</dbReference>
<sequence>MPFLSKLATSTTIFDNILMPQFVRESIASTLCAFCNFPYIRRRAKFHRNPKFKCFPKFLEKINYSNYMLGSYRLLSDNILDFFRRRSFHMLDGTVHHKYTDHEAADWLISNFLPKLKYSQPFLFVFYTVNTHWGKYVHQCPKKFRKYNDDALDEFECVDIWVKKLYNALKEQEYFNQTEIIIYGDHNRGYTPTYRSEAIILPQHKWGNISKLINYYDFVHLVFHLLNISDTSPEFIFGSDPLSPDYNWKPPNSDELQYIYKSSISSFFI</sequence>
<keyword evidence="4" id="KW-1133">Transmembrane helix</keyword>
<dbReference type="PANTHER" id="PTHR47371">
    <property type="entry name" value="LIPOTEICHOIC ACID SYNTHASE"/>
    <property type="match status" value="1"/>
</dbReference>
<evidence type="ECO:0000256" key="2">
    <source>
        <dbReference type="ARBA" id="ARBA00022475"/>
    </source>
</evidence>
<proteinExistence type="predicted"/>
<dbReference type="InterPro" id="IPR000917">
    <property type="entry name" value="Sulfatase_N"/>
</dbReference>
<dbReference type="EMBL" id="JAPFFF010000011">
    <property type="protein sequence ID" value="KAK8877883.1"/>
    <property type="molecule type" value="Genomic_DNA"/>
</dbReference>
<organism evidence="7 8">
    <name type="scientific">Tritrichomonas musculus</name>
    <dbReference type="NCBI Taxonomy" id="1915356"/>
    <lineage>
        <taxon>Eukaryota</taxon>
        <taxon>Metamonada</taxon>
        <taxon>Parabasalia</taxon>
        <taxon>Tritrichomonadida</taxon>
        <taxon>Tritrichomonadidae</taxon>
        <taxon>Tritrichomonas</taxon>
    </lineage>
</organism>
<accession>A0ABR2JKF7</accession>
<evidence type="ECO:0000256" key="1">
    <source>
        <dbReference type="ARBA" id="ARBA00004651"/>
    </source>
</evidence>
<protein>
    <recommendedName>
        <fullName evidence="6">Sulfatase N-terminal domain-containing protein</fullName>
    </recommendedName>
</protein>
<comment type="subcellular location">
    <subcellularLocation>
        <location evidence="1">Cell membrane</location>
        <topology evidence="1">Multi-pass membrane protein</topology>
    </subcellularLocation>
</comment>
<evidence type="ECO:0000256" key="5">
    <source>
        <dbReference type="ARBA" id="ARBA00023136"/>
    </source>
</evidence>
<reference evidence="7 8" key="1">
    <citation type="submission" date="2024-04" db="EMBL/GenBank/DDBJ databases">
        <title>Tritrichomonas musculus Genome.</title>
        <authorList>
            <person name="Alves-Ferreira E."/>
            <person name="Grigg M."/>
            <person name="Lorenzi H."/>
            <person name="Galac M."/>
        </authorList>
    </citation>
    <scope>NUCLEOTIDE SEQUENCE [LARGE SCALE GENOMIC DNA]</scope>
    <source>
        <strain evidence="7 8">EAF2021</strain>
    </source>
</reference>
<evidence type="ECO:0000313" key="8">
    <source>
        <dbReference type="Proteomes" id="UP001470230"/>
    </source>
</evidence>
<keyword evidence="5" id="KW-0472">Membrane</keyword>
<dbReference type="InterPro" id="IPR050448">
    <property type="entry name" value="OpgB/LTA_synthase_biosynth"/>
</dbReference>
<dbReference type="SUPFAM" id="SSF53649">
    <property type="entry name" value="Alkaline phosphatase-like"/>
    <property type="match status" value="1"/>
</dbReference>
<name>A0ABR2JKF7_9EUKA</name>
<keyword evidence="8" id="KW-1185">Reference proteome</keyword>
<gene>
    <name evidence="7" type="ORF">M9Y10_004646</name>
</gene>
<evidence type="ECO:0000259" key="6">
    <source>
        <dbReference type="Pfam" id="PF00884"/>
    </source>
</evidence>
<evidence type="ECO:0000313" key="7">
    <source>
        <dbReference type="EMBL" id="KAK8877883.1"/>
    </source>
</evidence>
<comment type="caution">
    <text evidence="7">The sequence shown here is derived from an EMBL/GenBank/DDBJ whole genome shotgun (WGS) entry which is preliminary data.</text>
</comment>
<evidence type="ECO:0000256" key="3">
    <source>
        <dbReference type="ARBA" id="ARBA00022692"/>
    </source>
</evidence>
<keyword evidence="2" id="KW-1003">Cell membrane</keyword>
<dbReference type="PANTHER" id="PTHR47371:SF3">
    <property type="entry name" value="PHOSPHOGLYCEROL TRANSFERASE I"/>
    <property type="match status" value="1"/>
</dbReference>
<feature type="domain" description="Sulfatase N-terminal" evidence="6">
    <location>
        <begin position="1"/>
        <end position="190"/>
    </location>
</feature>
<dbReference type="InterPro" id="IPR017850">
    <property type="entry name" value="Alkaline_phosphatase_core_sf"/>
</dbReference>
<keyword evidence="3" id="KW-0812">Transmembrane</keyword>
<dbReference type="Pfam" id="PF00884">
    <property type="entry name" value="Sulfatase"/>
    <property type="match status" value="1"/>
</dbReference>
<evidence type="ECO:0000256" key="4">
    <source>
        <dbReference type="ARBA" id="ARBA00022989"/>
    </source>
</evidence>